<reference evidence="1 2" key="1">
    <citation type="submission" date="2019-08" db="EMBL/GenBank/DDBJ databases">
        <title>Draft genome sequences of two oriental melons (Cucumis melo L. var makuwa).</title>
        <authorList>
            <person name="Kwon S.-Y."/>
        </authorList>
    </citation>
    <scope>NUCLEOTIDE SEQUENCE [LARGE SCALE GENOMIC DNA]</scope>
    <source>
        <strain evidence="2">cv. SW 3</strain>
        <tissue evidence="1">Leaf</tissue>
    </source>
</reference>
<evidence type="ECO:0000313" key="1">
    <source>
        <dbReference type="EMBL" id="KAA0062780.1"/>
    </source>
</evidence>
<dbReference type="Proteomes" id="UP000321393">
    <property type="component" value="Unassembled WGS sequence"/>
</dbReference>
<gene>
    <name evidence="1" type="ORF">E6C27_scaffold382G001240</name>
</gene>
<dbReference type="AlphaFoldDB" id="A0A5A7V6A3"/>
<comment type="caution">
    <text evidence="1">The sequence shown here is derived from an EMBL/GenBank/DDBJ whole genome shotgun (WGS) entry which is preliminary data.</text>
</comment>
<proteinExistence type="predicted"/>
<name>A0A5A7V6A3_CUCMM</name>
<protein>
    <submittedName>
        <fullName evidence="1">Uncharacterized protein</fullName>
    </submittedName>
</protein>
<accession>A0A5A7V6A3</accession>
<dbReference type="EMBL" id="SSTE01004182">
    <property type="protein sequence ID" value="KAA0062780.1"/>
    <property type="molecule type" value="Genomic_DNA"/>
</dbReference>
<sequence length="56" mass="6562">MPDNLPKYLPPRRMIDHEIEMLPGGSSDWQKFPMGQEFYSKRRKMEAYGCASTIEP</sequence>
<organism evidence="1 2">
    <name type="scientific">Cucumis melo var. makuwa</name>
    <name type="common">Oriental melon</name>
    <dbReference type="NCBI Taxonomy" id="1194695"/>
    <lineage>
        <taxon>Eukaryota</taxon>
        <taxon>Viridiplantae</taxon>
        <taxon>Streptophyta</taxon>
        <taxon>Embryophyta</taxon>
        <taxon>Tracheophyta</taxon>
        <taxon>Spermatophyta</taxon>
        <taxon>Magnoliopsida</taxon>
        <taxon>eudicotyledons</taxon>
        <taxon>Gunneridae</taxon>
        <taxon>Pentapetalae</taxon>
        <taxon>rosids</taxon>
        <taxon>fabids</taxon>
        <taxon>Cucurbitales</taxon>
        <taxon>Cucurbitaceae</taxon>
        <taxon>Benincaseae</taxon>
        <taxon>Cucumis</taxon>
    </lineage>
</organism>
<evidence type="ECO:0000313" key="2">
    <source>
        <dbReference type="Proteomes" id="UP000321393"/>
    </source>
</evidence>